<reference evidence="3 4" key="1">
    <citation type="journal article" date="2019" name="G3 (Bethesda)">
        <title>Sequencing of a Wild Apple (Malus baccata) Genome Unravels the Differences Between Cultivated and Wild Apple Species Regarding Disease Resistance and Cold Tolerance.</title>
        <authorList>
            <person name="Chen X."/>
        </authorList>
    </citation>
    <scope>NUCLEOTIDE SEQUENCE [LARGE SCALE GENOMIC DNA]</scope>
    <source>
        <strain evidence="4">cv. Shandingzi</strain>
        <tissue evidence="3">Leaves</tissue>
    </source>
</reference>
<proteinExistence type="inferred from homology"/>
<dbReference type="AlphaFoldDB" id="A0A540LJG7"/>
<dbReference type="Pfam" id="PF13839">
    <property type="entry name" value="PC-Esterase"/>
    <property type="match status" value="1"/>
</dbReference>
<evidence type="ECO:0000256" key="1">
    <source>
        <dbReference type="ARBA" id="ARBA00007727"/>
    </source>
</evidence>
<dbReference type="PANTHER" id="PTHR32285">
    <property type="entry name" value="PROTEIN TRICHOME BIREFRINGENCE-LIKE 9-RELATED"/>
    <property type="match status" value="1"/>
</dbReference>
<dbReference type="STRING" id="106549.A0A540LJG7"/>
<evidence type="ECO:0000313" key="4">
    <source>
        <dbReference type="Proteomes" id="UP000315295"/>
    </source>
</evidence>
<name>A0A540LJG7_MALBA</name>
<dbReference type="InterPro" id="IPR029962">
    <property type="entry name" value="TBL"/>
</dbReference>
<dbReference type="GO" id="GO:0005794">
    <property type="term" value="C:Golgi apparatus"/>
    <property type="evidence" value="ECO:0007669"/>
    <property type="project" value="TreeGrafter"/>
</dbReference>
<dbReference type="Proteomes" id="UP000315295">
    <property type="component" value="Unassembled WGS sequence"/>
</dbReference>
<dbReference type="InterPro" id="IPR026057">
    <property type="entry name" value="TBL_C"/>
</dbReference>
<dbReference type="PANTHER" id="PTHR32285:SF28">
    <property type="entry name" value="XYLOGLUCAN O-ACETYLTRANSFERASE 2"/>
    <property type="match status" value="1"/>
</dbReference>
<keyword evidence="4" id="KW-1185">Reference proteome</keyword>
<comment type="similarity">
    <text evidence="1">Belongs to the PC-esterase family. TBL subfamily.</text>
</comment>
<feature type="domain" description="Trichome birefringence-like C-terminal" evidence="2">
    <location>
        <begin position="1"/>
        <end position="265"/>
    </location>
</feature>
<evidence type="ECO:0000259" key="2">
    <source>
        <dbReference type="Pfam" id="PF13839"/>
    </source>
</evidence>
<evidence type="ECO:0000313" key="3">
    <source>
        <dbReference type="EMBL" id="TQD86469.1"/>
    </source>
</evidence>
<dbReference type="EMBL" id="VIEB01000564">
    <property type="protein sequence ID" value="TQD86469.1"/>
    <property type="molecule type" value="Genomic_DNA"/>
</dbReference>
<organism evidence="3 4">
    <name type="scientific">Malus baccata</name>
    <name type="common">Siberian crab apple</name>
    <name type="synonym">Pyrus baccata</name>
    <dbReference type="NCBI Taxonomy" id="106549"/>
    <lineage>
        <taxon>Eukaryota</taxon>
        <taxon>Viridiplantae</taxon>
        <taxon>Streptophyta</taxon>
        <taxon>Embryophyta</taxon>
        <taxon>Tracheophyta</taxon>
        <taxon>Spermatophyta</taxon>
        <taxon>Magnoliopsida</taxon>
        <taxon>eudicotyledons</taxon>
        <taxon>Gunneridae</taxon>
        <taxon>Pentapetalae</taxon>
        <taxon>rosids</taxon>
        <taxon>fabids</taxon>
        <taxon>Rosales</taxon>
        <taxon>Rosaceae</taxon>
        <taxon>Amygdaloideae</taxon>
        <taxon>Maleae</taxon>
        <taxon>Malus</taxon>
    </lineage>
</organism>
<dbReference type="GO" id="GO:0016413">
    <property type="term" value="F:O-acetyltransferase activity"/>
    <property type="evidence" value="ECO:0007669"/>
    <property type="project" value="InterPro"/>
</dbReference>
<gene>
    <name evidence="3" type="ORF">C1H46_027958</name>
</gene>
<accession>A0A540LJG7</accession>
<sequence>MAVIGDSVAQNHFESLLCLLSQVSSSSDACVLCVVSSMIYDINLQEESPEDIYKDFEDHFTTWYFPQHDFTLMKLWSKFLIAAEERMVNGKGSSIFDLQLDKVDEKWAEHLLDFDYAIFSAGHWLNRIMYLHQGGNLIGCFYCGEPNVTNYNSSHIVHLAFRTAFKYIMDCKYCKGGFLTLLRTFTPAHFEGGVWNTGGYCNQMSPLSEADIDLGRSDWELRSIQVEEIERARKEGEMQGKKFRVLDVTRAMLMSRTGTPELTGTSGWTVTTIACIGACQALLITGTIF</sequence>
<protein>
    <recommendedName>
        <fullName evidence="2">Trichome birefringence-like C-terminal domain-containing protein</fullName>
    </recommendedName>
</protein>
<comment type="caution">
    <text evidence="3">The sequence shown here is derived from an EMBL/GenBank/DDBJ whole genome shotgun (WGS) entry which is preliminary data.</text>
</comment>